<dbReference type="Pfam" id="PF24681">
    <property type="entry name" value="Kelch_KLHDC2_KLHL20_DRC7"/>
    <property type="match status" value="1"/>
</dbReference>
<name>L8GPN9_ACACF</name>
<dbReference type="GeneID" id="14915176"/>
<dbReference type="PANTHER" id="PTHR46093:SF18">
    <property type="entry name" value="FIBRONECTIN TYPE-III DOMAIN-CONTAINING PROTEIN"/>
    <property type="match status" value="1"/>
</dbReference>
<dbReference type="InterPro" id="IPR015915">
    <property type="entry name" value="Kelch-typ_b-propeller"/>
</dbReference>
<dbReference type="RefSeq" id="XP_004336596.1">
    <property type="nucleotide sequence ID" value="XM_004336548.1"/>
</dbReference>
<dbReference type="Gene3D" id="2.120.10.80">
    <property type="entry name" value="Kelch-type beta propeller"/>
    <property type="match status" value="2"/>
</dbReference>
<sequence length="270" mass="29981">MVWKATKASGKSPFPASGHSITARDKQVYVFAGNTNKTTHANLFILNTGGLKTWTDGATRGQGPTERQDHSSTIIQNNNKDHLFIFGGKDKTHNYNEVFLLNADTLAWSRPRCTGTTPLPRSAHSAVPLGPNKILLFGGKYLSRPLNDLYLFVNERTKNDWSIIKTQGTPPSPRFSHAAAMWKHYMVVFGGSDGKNIYSDVHLLDTNTWTWTQPQVNGWIAPRTAFGAAIAENKLYVFGGQSAHGALNDLHYLDLGELTLSPQRQRQRFA</sequence>
<keyword evidence="1" id="KW-0880">Kelch repeat</keyword>
<keyword evidence="4" id="KW-1185">Reference proteome</keyword>
<reference evidence="3 4" key="1">
    <citation type="journal article" date="2013" name="Genome Biol.">
        <title>Genome of Acanthamoeba castellanii highlights extensive lateral gene transfer and early evolution of tyrosine kinase signaling.</title>
        <authorList>
            <person name="Clarke M."/>
            <person name="Lohan A.J."/>
            <person name="Liu B."/>
            <person name="Lagkouvardos I."/>
            <person name="Roy S."/>
            <person name="Zafar N."/>
            <person name="Bertelli C."/>
            <person name="Schilde C."/>
            <person name="Kianianmomeni A."/>
            <person name="Burglin T.R."/>
            <person name="Frech C."/>
            <person name="Turcotte B."/>
            <person name="Kopec K.O."/>
            <person name="Synnott J.M."/>
            <person name="Choo C."/>
            <person name="Paponov I."/>
            <person name="Finkler A."/>
            <person name="Soon Heng Tan C."/>
            <person name="Hutchins A.P."/>
            <person name="Weinmeier T."/>
            <person name="Rattei T."/>
            <person name="Chu J.S."/>
            <person name="Gimenez G."/>
            <person name="Irimia M."/>
            <person name="Rigden D.J."/>
            <person name="Fitzpatrick D.A."/>
            <person name="Lorenzo-Morales J."/>
            <person name="Bateman A."/>
            <person name="Chiu C.H."/>
            <person name="Tang P."/>
            <person name="Hegemann P."/>
            <person name="Fromm H."/>
            <person name="Raoult D."/>
            <person name="Greub G."/>
            <person name="Miranda-Saavedra D."/>
            <person name="Chen N."/>
            <person name="Nash P."/>
            <person name="Ginger M.L."/>
            <person name="Horn M."/>
            <person name="Schaap P."/>
            <person name="Caler L."/>
            <person name="Loftus B."/>
        </authorList>
    </citation>
    <scope>NUCLEOTIDE SEQUENCE [LARGE SCALE GENOMIC DNA]</scope>
    <source>
        <strain evidence="3 4">Neff</strain>
    </source>
</reference>
<keyword evidence="2" id="KW-0677">Repeat</keyword>
<dbReference type="PANTHER" id="PTHR46093">
    <property type="entry name" value="ACYL-COA-BINDING DOMAIN-CONTAINING PROTEIN 5"/>
    <property type="match status" value="1"/>
</dbReference>
<dbReference type="AlphaFoldDB" id="L8GPN9"/>
<dbReference type="SUPFAM" id="SSF117281">
    <property type="entry name" value="Kelch motif"/>
    <property type="match status" value="1"/>
</dbReference>
<dbReference type="OrthoDB" id="13374at2759"/>
<dbReference type="Proteomes" id="UP000011083">
    <property type="component" value="Unassembled WGS sequence"/>
</dbReference>
<evidence type="ECO:0000256" key="1">
    <source>
        <dbReference type="ARBA" id="ARBA00022441"/>
    </source>
</evidence>
<dbReference type="EMBL" id="KB008050">
    <property type="protein sequence ID" value="ELR14583.1"/>
    <property type="molecule type" value="Genomic_DNA"/>
</dbReference>
<organism evidence="3 4">
    <name type="scientific">Acanthamoeba castellanii (strain ATCC 30010 / Neff)</name>
    <dbReference type="NCBI Taxonomy" id="1257118"/>
    <lineage>
        <taxon>Eukaryota</taxon>
        <taxon>Amoebozoa</taxon>
        <taxon>Discosea</taxon>
        <taxon>Longamoebia</taxon>
        <taxon>Centramoebida</taxon>
        <taxon>Acanthamoebidae</taxon>
        <taxon>Acanthamoeba</taxon>
    </lineage>
</organism>
<dbReference type="VEuPathDB" id="AmoebaDB:ACA1_321000"/>
<dbReference type="STRING" id="1257118.L8GPN9"/>
<accession>L8GPN9</accession>
<evidence type="ECO:0000313" key="4">
    <source>
        <dbReference type="Proteomes" id="UP000011083"/>
    </source>
</evidence>
<evidence type="ECO:0000313" key="3">
    <source>
        <dbReference type="EMBL" id="ELR14583.1"/>
    </source>
</evidence>
<proteinExistence type="predicted"/>
<evidence type="ECO:0000256" key="2">
    <source>
        <dbReference type="ARBA" id="ARBA00022737"/>
    </source>
</evidence>
<protein>
    <submittedName>
        <fullName evidence="3">Kelch repeatcontaining protein</fullName>
    </submittedName>
</protein>
<dbReference type="KEGG" id="acan:ACA1_321000"/>
<dbReference type="OMA" id="NEMISYN"/>
<gene>
    <name evidence="3" type="ORF">ACA1_321000</name>
</gene>